<evidence type="ECO:0000256" key="2">
    <source>
        <dbReference type="ARBA" id="ARBA00023004"/>
    </source>
</evidence>
<evidence type="ECO:0000313" key="3">
    <source>
        <dbReference type="EMBL" id="SVA10096.1"/>
    </source>
</evidence>
<evidence type="ECO:0000256" key="1">
    <source>
        <dbReference type="ARBA" id="ARBA00022723"/>
    </source>
</evidence>
<dbReference type="EMBL" id="UINC01003890">
    <property type="protein sequence ID" value="SVA10096.1"/>
    <property type="molecule type" value="Genomic_DNA"/>
</dbReference>
<organism evidence="3">
    <name type="scientific">marine metagenome</name>
    <dbReference type="NCBI Taxonomy" id="408172"/>
    <lineage>
        <taxon>unclassified sequences</taxon>
        <taxon>metagenomes</taxon>
        <taxon>ecological metagenomes</taxon>
    </lineage>
</organism>
<dbReference type="SUPFAM" id="SSF51197">
    <property type="entry name" value="Clavaminate synthase-like"/>
    <property type="match status" value="1"/>
</dbReference>
<gene>
    <name evidence="3" type="ORF">METZ01_LOCUS62950</name>
</gene>
<dbReference type="PANTHER" id="PTHR20883:SF15">
    <property type="entry name" value="PHYTANOYL-COA DIOXYGENASE DOMAIN-CONTAINING PROTEIN 1"/>
    <property type="match status" value="1"/>
</dbReference>
<protein>
    <recommendedName>
        <fullName evidence="4">Phytanoyl-CoA dioxygenase</fullName>
    </recommendedName>
</protein>
<evidence type="ECO:0008006" key="4">
    <source>
        <dbReference type="Google" id="ProtNLM"/>
    </source>
</evidence>
<dbReference type="Gene3D" id="2.60.120.620">
    <property type="entry name" value="q2cbj1_9rhob like domain"/>
    <property type="match status" value="1"/>
</dbReference>
<accession>A0A381T1K8</accession>
<keyword evidence="2" id="KW-0408">Iron</keyword>
<dbReference type="PANTHER" id="PTHR20883">
    <property type="entry name" value="PHYTANOYL-COA DIOXYGENASE DOMAIN CONTAINING 1"/>
    <property type="match status" value="1"/>
</dbReference>
<dbReference type="Pfam" id="PF05721">
    <property type="entry name" value="PhyH"/>
    <property type="match status" value="1"/>
</dbReference>
<proteinExistence type="predicted"/>
<reference evidence="3" key="1">
    <citation type="submission" date="2018-05" db="EMBL/GenBank/DDBJ databases">
        <authorList>
            <person name="Lanie J.A."/>
            <person name="Ng W.-L."/>
            <person name="Kazmierczak K.M."/>
            <person name="Andrzejewski T.M."/>
            <person name="Davidsen T.M."/>
            <person name="Wayne K.J."/>
            <person name="Tettelin H."/>
            <person name="Glass J.I."/>
            <person name="Rusch D."/>
            <person name="Podicherti R."/>
            <person name="Tsui H.-C.T."/>
            <person name="Winkler M.E."/>
        </authorList>
    </citation>
    <scope>NUCLEOTIDE SEQUENCE</scope>
</reference>
<dbReference type="GO" id="GO:0046872">
    <property type="term" value="F:metal ion binding"/>
    <property type="evidence" value="ECO:0007669"/>
    <property type="project" value="UniProtKB-KW"/>
</dbReference>
<dbReference type="InterPro" id="IPR008775">
    <property type="entry name" value="Phytyl_CoA_dOase-like"/>
</dbReference>
<dbReference type="AlphaFoldDB" id="A0A381T1K8"/>
<keyword evidence="1" id="KW-0479">Metal-binding</keyword>
<name>A0A381T1K8_9ZZZZ</name>
<sequence>MSSAAEIRERGYTVLEGALDPDTLARFRAELQPFLDDGPLGRNDFEGYSSKRVYALLAKTPTVAALVEHPDVLAMVDEFLMPNYLLTSCLAIDVHPGETRQSFHFDDGGVNQPRPRRPAGISTIWAVDDFTDDNGATEVIPGSHLWGDERPDPESAEVVRVTMSAGSVVVFAGTLWHRGGANHSDANRLGITPQYCEPWARQLENMILAVGPKARDYSDRIKAMLGYSITPPFMGYVDGRHPMKYLDDDFDPDSTGDGSRSRVFWDDEYRFRPADAADAT</sequence>